<organism evidence="2 3">
    <name type="scientific">Caloenas nicobarica</name>
    <name type="common">Nicobar pigeon</name>
    <dbReference type="NCBI Taxonomy" id="187106"/>
    <lineage>
        <taxon>Eukaryota</taxon>
        <taxon>Metazoa</taxon>
        <taxon>Chordata</taxon>
        <taxon>Craniata</taxon>
        <taxon>Vertebrata</taxon>
        <taxon>Euteleostomi</taxon>
        <taxon>Archelosauria</taxon>
        <taxon>Archosauria</taxon>
        <taxon>Dinosauria</taxon>
        <taxon>Saurischia</taxon>
        <taxon>Theropoda</taxon>
        <taxon>Coelurosauria</taxon>
        <taxon>Aves</taxon>
        <taxon>Neognathae</taxon>
        <taxon>Neoaves</taxon>
        <taxon>Columbimorphae</taxon>
        <taxon>Columbiformes</taxon>
        <taxon>Columbidae</taxon>
        <taxon>Caloenas</taxon>
    </lineage>
</organism>
<feature type="region of interest" description="Disordered" evidence="1">
    <location>
        <begin position="63"/>
        <end position="90"/>
    </location>
</feature>
<feature type="region of interest" description="Disordered" evidence="1">
    <location>
        <begin position="110"/>
        <end position="133"/>
    </location>
</feature>
<evidence type="ECO:0000313" key="3">
    <source>
        <dbReference type="Proteomes" id="UP000546235"/>
    </source>
</evidence>
<sequence>HSGEVRTAVFGEERDVPQQMLVTLVPDRRQPPLSATTTLGIALLRGFSNGFLKLNHVPERSRQQKPLAAWGTCSPPTSSPPWAAKASEKSRTRVMPRVVVAVRGGCPRSRTSTTSLCRGVSRSATARAVRTSP</sequence>
<reference evidence="2 3" key="1">
    <citation type="submission" date="2019-09" db="EMBL/GenBank/DDBJ databases">
        <title>Bird 10,000 Genomes (B10K) Project - Family phase.</title>
        <authorList>
            <person name="Zhang G."/>
        </authorList>
    </citation>
    <scope>NUCLEOTIDE SEQUENCE [LARGE SCALE GENOMIC DNA]</scope>
    <source>
        <strain evidence="2">OUT-0007</strain>
        <tissue evidence="2">Blood</tissue>
    </source>
</reference>
<proteinExistence type="predicted"/>
<comment type="caution">
    <text evidence="2">The sequence shown here is derived from an EMBL/GenBank/DDBJ whole genome shotgun (WGS) entry which is preliminary data.</text>
</comment>
<name>A0A7K6TJP9_CALNI</name>
<feature type="non-terminal residue" evidence="2">
    <location>
        <position position="1"/>
    </location>
</feature>
<gene>
    <name evidence="2" type="primary">Pcdhb16_1</name>
    <name evidence="2" type="ORF">CALNIC_R15626</name>
</gene>
<evidence type="ECO:0000256" key="1">
    <source>
        <dbReference type="SAM" id="MobiDB-lite"/>
    </source>
</evidence>
<dbReference type="EMBL" id="VZSB01003605">
    <property type="protein sequence ID" value="NWX10851.1"/>
    <property type="molecule type" value="Genomic_DNA"/>
</dbReference>
<keyword evidence="3" id="KW-1185">Reference proteome</keyword>
<accession>A0A7K6TJP9</accession>
<feature type="non-terminal residue" evidence="2">
    <location>
        <position position="133"/>
    </location>
</feature>
<dbReference type="Proteomes" id="UP000546235">
    <property type="component" value="Unassembled WGS sequence"/>
</dbReference>
<dbReference type="AlphaFoldDB" id="A0A7K6TJP9"/>
<protein>
    <submittedName>
        <fullName evidence="2">PCDBG protein</fullName>
    </submittedName>
</protein>
<evidence type="ECO:0000313" key="2">
    <source>
        <dbReference type="EMBL" id="NWX10851.1"/>
    </source>
</evidence>